<evidence type="ECO:0000259" key="1">
    <source>
        <dbReference type="Pfam" id="PF06877"/>
    </source>
</evidence>
<dbReference type="Proteomes" id="UP000808337">
    <property type="component" value="Unassembled WGS sequence"/>
</dbReference>
<organism evidence="2 3">
    <name type="scientific">Candidatus Opimibacter skivensis</name>
    <dbReference type="NCBI Taxonomy" id="2982028"/>
    <lineage>
        <taxon>Bacteria</taxon>
        <taxon>Pseudomonadati</taxon>
        <taxon>Bacteroidota</taxon>
        <taxon>Saprospiria</taxon>
        <taxon>Saprospirales</taxon>
        <taxon>Saprospiraceae</taxon>
        <taxon>Candidatus Opimibacter</taxon>
    </lineage>
</organism>
<name>A0A9D7T006_9BACT</name>
<proteinExistence type="predicted"/>
<reference evidence="2 3" key="1">
    <citation type="submission" date="2020-10" db="EMBL/GenBank/DDBJ databases">
        <title>Connecting structure to function with the recovery of over 1000 high-quality activated sludge metagenome-assembled genomes encoding full-length rRNA genes using long-read sequencing.</title>
        <authorList>
            <person name="Singleton C.M."/>
            <person name="Petriglieri F."/>
            <person name="Kristensen J.M."/>
            <person name="Kirkegaard R.H."/>
            <person name="Michaelsen T.Y."/>
            <person name="Andersen M.H."/>
            <person name="Karst S.M."/>
            <person name="Dueholm M.S."/>
            <person name="Nielsen P.H."/>
            <person name="Albertsen M."/>
        </authorList>
    </citation>
    <scope>NUCLEOTIDE SEQUENCE [LARGE SCALE GENOMIC DNA]</scope>
    <source>
        <strain evidence="2">Ribe_18-Q3-R11-54_MAXAC.273</strain>
    </source>
</reference>
<evidence type="ECO:0000313" key="2">
    <source>
        <dbReference type="EMBL" id="MBK9983899.1"/>
    </source>
</evidence>
<protein>
    <submittedName>
        <fullName evidence="2">Ribonuclease E inhibitor RraB</fullName>
    </submittedName>
</protein>
<evidence type="ECO:0000313" key="3">
    <source>
        <dbReference type="Proteomes" id="UP000808337"/>
    </source>
</evidence>
<dbReference type="Gene3D" id="3.30.70.970">
    <property type="entry name" value="RraB-like"/>
    <property type="match status" value="1"/>
</dbReference>
<dbReference type="Pfam" id="PF06877">
    <property type="entry name" value="RraB"/>
    <property type="match status" value="1"/>
</dbReference>
<comment type="caution">
    <text evidence="2">The sequence shown here is derived from an EMBL/GenBank/DDBJ whole genome shotgun (WGS) entry which is preliminary data.</text>
</comment>
<feature type="domain" description="Regulator of ribonuclease activity B" evidence="1">
    <location>
        <begin position="220"/>
        <end position="276"/>
    </location>
</feature>
<gene>
    <name evidence="2" type="ORF">IPP15_16290</name>
</gene>
<dbReference type="InterPro" id="IPR009671">
    <property type="entry name" value="RraB_dom"/>
</dbReference>
<dbReference type="AlphaFoldDB" id="A0A9D7T006"/>
<sequence length="289" mass="33615">MGLSIYYRGNLRDPDAAEALITDAMDICHEIGWRYFPIHRSEIMPVEGLFITPEGSESIDLTFLSNGRLYNAAHLLFTRHPEQEIVEEEKHKWIFTKTGYAGSDTHMAIIKFLRYLSQKYFSDFELKDDSLYWESNDVDDCRHRFGESIEAIDMINKARGLMGHDLVEEYPEEDDDDDNESASDDMEELLMRKGGYNFTPNIDLLSKIKNRERTEIQKTMSSAVLRQLYKLGLDEKDSQQIEFFFYADHQDNANNLAIALSRLGYTVEKSEPSSTKIKICFWSQARRLK</sequence>
<dbReference type="SUPFAM" id="SSF89946">
    <property type="entry name" value="Hypothetical protein VC0424"/>
    <property type="match status" value="1"/>
</dbReference>
<dbReference type="InterPro" id="IPR036701">
    <property type="entry name" value="RraB-like_sf"/>
</dbReference>
<dbReference type="EMBL" id="JADKGY010000029">
    <property type="protein sequence ID" value="MBK9983899.1"/>
    <property type="molecule type" value="Genomic_DNA"/>
</dbReference>
<accession>A0A9D7T006</accession>